<organism evidence="2 3">
    <name type="scientific">Actinobacillus suis</name>
    <dbReference type="NCBI Taxonomy" id="716"/>
    <lineage>
        <taxon>Bacteria</taxon>
        <taxon>Pseudomonadati</taxon>
        <taxon>Pseudomonadota</taxon>
        <taxon>Gammaproteobacteria</taxon>
        <taxon>Pasteurellales</taxon>
        <taxon>Pasteurellaceae</taxon>
        <taxon>Actinobacillus</taxon>
    </lineage>
</organism>
<gene>
    <name evidence="2" type="ORF">LZL92_05730</name>
</gene>
<dbReference type="EMBL" id="JAJUPA010000005">
    <property type="protein sequence ID" value="MCQ9629784.1"/>
    <property type="molecule type" value="Genomic_DNA"/>
</dbReference>
<comment type="caution">
    <text evidence="2">The sequence shown here is derived from an EMBL/GenBank/DDBJ whole genome shotgun (WGS) entry which is preliminary data.</text>
</comment>
<feature type="coiled-coil region" evidence="1">
    <location>
        <begin position="154"/>
        <end position="216"/>
    </location>
</feature>
<evidence type="ECO:0000313" key="3">
    <source>
        <dbReference type="Proteomes" id="UP001206331"/>
    </source>
</evidence>
<evidence type="ECO:0000313" key="2">
    <source>
        <dbReference type="EMBL" id="MCQ9629784.1"/>
    </source>
</evidence>
<reference evidence="2 3" key="1">
    <citation type="submission" date="2021-12" db="EMBL/GenBank/DDBJ databases">
        <title>Identification and characterization of A. suis stains in western Canada.</title>
        <authorList>
            <person name="Kulathunga D.G.R.S."/>
            <person name="De Oliveira Costa M."/>
        </authorList>
    </citation>
    <scope>NUCLEOTIDE SEQUENCE [LARGE SCALE GENOMIC DNA]</scope>
    <source>
        <strain evidence="2 3">18_292</strain>
    </source>
</reference>
<accession>A0ABT1WWC3</accession>
<evidence type="ECO:0000256" key="1">
    <source>
        <dbReference type="SAM" id="Coils"/>
    </source>
</evidence>
<sequence length="291" mass="33741">MAKSQDYYNKLPDCSIVDYELIPLPEACLLWCGVSFEDLADEVKLLTNISQSIYKHPYIPCLEKKTRVINRAINEGKLRVVREHGEGGEIITDYLGNIKRDNKGNPLIDHVAYDRRHFWIKDLKAFISENFPNDRPKTIFYDEELKPSVNVEDNLKLQAKINELQITLASEQSKIRDYELAMQSLSHQTQLAKTAQQDAEERLERGRELYRQLQTAYNQLKLPPESNINLDNTLYLLGEVINAVKSKHKQWTQSAIIDEIFTLRQGKSITGLEQRTIEEYFSNANKRLKAK</sequence>
<name>A0ABT1WWC3_ACTSU</name>
<proteinExistence type="predicted"/>
<protein>
    <submittedName>
        <fullName evidence="2">Uncharacterized protein</fullName>
    </submittedName>
</protein>
<dbReference type="RefSeq" id="WP_014991316.1">
    <property type="nucleotide sequence ID" value="NZ_JAJUOY010000006.1"/>
</dbReference>
<dbReference type="GeneID" id="34292568"/>
<keyword evidence="3" id="KW-1185">Reference proteome</keyword>
<dbReference type="Proteomes" id="UP001206331">
    <property type="component" value="Unassembled WGS sequence"/>
</dbReference>
<keyword evidence="1" id="KW-0175">Coiled coil</keyword>